<name>A0ABU7LQX5_9PROT</name>
<organism evidence="8 9">
    <name type="scientific">Hyphobacterium lacteum</name>
    <dbReference type="NCBI Taxonomy" id="3116575"/>
    <lineage>
        <taxon>Bacteria</taxon>
        <taxon>Pseudomonadati</taxon>
        <taxon>Pseudomonadota</taxon>
        <taxon>Alphaproteobacteria</taxon>
        <taxon>Maricaulales</taxon>
        <taxon>Maricaulaceae</taxon>
        <taxon>Hyphobacterium</taxon>
    </lineage>
</organism>
<accession>A0ABU7LQX5</accession>
<keyword evidence="9" id="KW-1185">Reference proteome</keyword>
<dbReference type="InterPro" id="IPR036396">
    <property type="entry name" value="Cyt_P450_sf"/>
</dbReference>
<gene>
    <name evidence="8" type="ORF">V0U79_07920</name>
</gene>
<proteinExistence type="inferred from homology"/>
<evidence type="ECO:0000256" key="6">
    <source>
        <dbReference type="ARBA" id="ARBA00023033"/>
    </source>
</evidence>
<dbReference type="InterPro" id="IPR050196">
    <property type="entry name" value="Cytochrome_P450_Monoox"/>
</dbReference>
<dbReference type="InterPro" id="IPR002401">
    <property type="entry name" value="Cyt_P450_E_grp-I"/>
</dbReference>
<dbReference type="PANTHER" id="PTHR24291">
    <property type="entry name" value="CYTOCHROME P450 FAMILY 4"/>
    <property type="match status" value="1"/>
</dbReference>
<dbReference type="InterPro" id="IPR017972">
    <property type="entry name" value="Cyt_P450_CS"/>
</dbReference>
<reference evidence="8 9" key="1">
    <citation type="submission" date="2024-01" db="EMBL/GenBank/DDBJ databases">
        <title>Hyphobacterium bacterium isolated from marine sediment.</title>
        <authorList>
            <person name="Zhao S."/>
        </authorList>
    </citation>
    <scope>NUCLEOTIDE SEQUENCE [LARGE SCALE GENOMIC DNA]</scope>
    <source>
        <strain evidence="9">HN65</strain>
    </source>
</reference>
<dbReference type="Proteomes" id="UP001354971">
    <property type="component" value="Unassembled WGS sequence"/>
</dbReference>
<evidence type="ECO:0000256" key="3">
    <source>
        <dbReference type="ARBA" id="ARBA00022723"/>
    </source>
</evidence>
<dbReference type="RefSeq" id="WP_330198953.1">
    <property type="nucleotide sequence ID" value="NZ_JAZDRP010000004.1"/>
</dbReference>
<comment type="similarity">
    <text evidence="1 7">Belongs to the cytochrome P450 family.</text>
</comment>
<dbReference type="EMBL" id="JAZDRP010000004">
    <property type="protein sequence ID" value="MEE2526290.1"/>
    <property type="molecule type" value="Genomic_DNA"/>
</dbReference>
<evidence type="ECO:0000313" key="8">
    <source>
        <dbReference type="EMBL" id="MEE2526290.1"/>
    </source>
</evidence>
<evidence type="ECO:0000256" key="1">
    <source>
        <dbReference type="ARBA" id="ARBA00010617"/>
    </source>
</evidence>
<dbReference type="PRINTS" id="PR00463">
    <property type="entry name" value="EP450I"/>
</dbReference>
<evidence type="ECO:0000256" key="5">
    <source>
        <dbReference type="ARBA" id="ARBA00023004"/>
    </source>
</evidence>
<keyword evidence="5 7" id="KW-0408">Iron</keyword>
<keyword evidence="4 7" id="KW-0560">Oxidoreductase</keyword>
<dbReference type="SUPFAM" id="SSF48264">
    <property type="entry name" value="Cytochrome P450"/>
    <property type="match status" value="1"/>
</dbReference>
<protein>
    <submittedName>
        <fullName evidence="8">Cytochrome P450</fullName>
    </submittedName>
</protein>
<dbReference type="PANTHER" id="PTHR24291:SF50">
    <property type="entry name" value="BIFUNCTIONAL ALBAFLAVENONE MONOOXYGENASE_TERPENE SYNTHASE"/>
    <property type="match status" value="1"/>
</dbReference>
<dbReference type="Gene3D" id="1.10.630.10">
    <property type="entry name" value="Cytochrome P450"/>
    <property type="match status" value="1"/>
</dbReference>
<evidence type="ECO:0000256" key="2">
    <source>
        <dbReference type="ARBA" id="ARBA00022617"/>
    </source>
</evidence>
<dbReference type="Pfam" id="PF00067">
    <property type="entry name" value="p450"/>
    <property type="match status" value="1"/>
</dbReference>
<dbReference type="InterPro" id="IPR001128">
    <property type="entry name" value="Cyt_P450"/>
</dbReference>
<keyword evidence="2 7" id="KW-0349">Heme</keyword>
<comment type="caution">
    <text evidence="8">The sequence shown here is derived from an EMBL/GenBank/DDBJ whole genome shotgun (WGS) entry which is preliminary data.</text>
</comment>
<evidence type="ECO:0000256" key="7">
    <source>
        <dbReference type="RuleBase" id="RU000461"/>
    </source>
</evidence>
<sequence length="424" mass="47445">MLRHSPVEILPQEAFLFTRISAPFLGRTIHTLSGPEELKAVLADDPDAWRKSPLIQRILRPILGNAILTAHGDWWKIQRKAMQPGFVRLRIQALIPDMSASAEAAADSLLQADGPVDVTPALNHAALSVIEAALFTRPDNFDRAKIRAAIESVFEETGRTRFSDLLPLPESAPRILGPKALNARKILRDAVAAEIARRRGGETRDDLLQLLLEAQAEDGRFLSDIDVRDNVLSLVIAGHETTAIAIGWALYILARRPDWQDRVRDEVMSIAGDHPLEAHHLPQLVFARQIIHETLRLYPPAPLIGRQAIRNTQICEREVKKGDVALLAFYALHRHHRYWPEPDVFDPERFSLDNRPSDPWQFKPFGGGPRACIGSGFALTEAVIILSSLVRRCRFSVPDGYEPYPVMTVTLRPEGGLPLNVEKR</sequence>
<evidence type="ECO:0000256" key="4">
    <source>
        <dbReference type="ARBA" id="ARBA00023002"/>
    </source>
</evidence>
<keyword evidence="3 7" id="KW-0479">Metal-binding</keyword>
<evidence type="ECO:0000313" key="9">
    <source>
        <dbReference type="Proteomes" id="UP001354971"/>
    </source>
</evidence>
<keyword evidence="6 7" id="KW-0503">Monooxygenase</keyword>
<dbReference type="PROSITE" id="PS00086">
    <property type="entry name" value="CYTOCHROME_P450"/>
    <property type="match status" value="1"/>
</dbReference>
<dbReference type="PRINTS" id="PR00385">
    <property type="entry name" value="P450"/>
</dbReference>